<dbReference type="OrthoDB" id="9785745at2"/>
<evidence type="ECO:0000259" key="5">
    <source>
        <dbReference type="PROSITE" id="PS50931"/>
    </source>
</evidence>
<keyword evidence="4" id="KW-0804">Transcription</keyword>
<dbReference type="SUPFAM" id="SSF53850">
    <property type="entry name" value="Periplasmic binding protein-like II"/>
    <property type="match status" value="1"/>
</dbReference>
<organism evidence="6 7">
    <name type="scientific">Psychrobacillus psychrotolerans</name>
    <dbReference type="NCBI Taxonomy" id="126156"/>
    <lineage>
        <taxon>Bacteria</taxon>
        <taxon>Bacillati</taxon>
        <taxon>Bacillota</taxon>
        <taxon>Bacilli</taxon>
        <taxon>Bacillales</taxon>
        <taxon>Bacillaceae</taxon>
        <taxon>Psychrobacillus</taxon>
    </lineage>
</organism>
<protein>
    <submittedName>
        <fullName evidence="6">DNA-binding transcriptional regulator, LysR family</fullName>
    </submittedName>
</protein>
<keyword evidence="3 6" id="KW-0238">DNA-binding</keyword>
<dbReference type="RefSeq" id="WP_093536478.1">
    <property type="nucleotide sequence ID" value="NZ_FOXU01000002.1"/>
</dbReference>
<dbReference type="PANTHER" id="PTHR30419:SF8">
    <property type="entry name" value="NITROGEN ASSIMILATION TRANSCRIPTIONAL ACTIVATOR-RELATED"/>
    <property type="match status" value="1"/>
</dbReference>
<dbReference type="FunFam" id="1.10.10.10:FF:000001">
    <property type="entry name" value="LysR family transcriptional regulator"/>
    <property type="match status" value="1"/>
</dbReference>
<dbReference type="CDD" id="cd05466">
    <property type="entry name" value="PBP2_LTTR_substrate"/>
    <property type="match status" value="1"/>
</dbReference>
<dbReference type="Pfam" id="PF03466">
    <property type="entry name" value="LysR_substrate"/>
    <property type="match status" value="1"/>
</dbReference>
<evidence type="ECO:0000313" key="7">
    <source>
        <dbReference type="Proteomes" id="UP000198734"/>
    </source>
</evidence>
<proteinExistence type="inferred from homology"/>
<dbReference type="InterPro" id="IPR036390">
    <property type="entry name" value="WH_DNA-bd_sf"/>
</dbReference>
<dbReference type="GO" id="GO:0005829">
    <property type="term" value="C:cytosol"/>
    <property type="evidence" value="ECO:0007669"/>
    <property type="project" value="TreeGrafter"/>
</dbReference>
<dbReference type="AlphaFoldDB" id="A0A1I5Y3Y9"/>
<evidence type="ECO:0000256" key="1">
    <source>
        <dbReference type="ARBA" id="ARBA00009437"/>
    </source>
</evidence>
<evidence type="ECO:0000256" key="4">
    <source>
        <dbReference type="ARBA" id="ARBA00023163"/>
    </source>
</evidence>
<dbReference type="InterPro" id="IPR000847">
    <property type="entry name" value="LysR_HTH_N"/>
</dbReference>
<dbReference type="InterPro" id="IPR050950">
    <property type="entry name" value="HTH-type_LysR_regulators"/>
</dbReference>
<comment type="similarity">
    <text evidence="1">Belongs to the LysR transcriptional regulatory family.</text>
</comment>
<sequence>MLDKMQMFIVLAECRSFTETARRMFCSQPTISHQIQQLEEKYKTILIQRKNRQIELTEQGEVFLQYARKILLLDKQMEQELHQVNSPLSVHISHYIAEKYFATILPLHIDEFEQQSFSIKSNCYESLKEKLLLEKTNFAIMPIYENDSEFQQAYKVDLLFEEELFLIMHCSHPLAGRKVIYTRDLKNQTLLLPENLYLQQLIKDKIDQKNAQVQYMQMTNFEIIKQAVLSGMGISFLPLKIIEPLLGQNKIMAKSIHGLCIKRQNAIVSNPQKMLTQRELNFCKYVKNQFIHYGKPLLNANRMN</sequence>
<dbReference type="Gene3D" id="1.10.10.10">
    <property type="entry name" value="Winged helix-like DNA-binding domain superfamily/Winged helix DNA-binding domain"/>
    <property type="match status" value="1"/>
</dbReference>
<keyword evidence="7" id="KW-1185">Reference proteome</keyword>
<dbReference type="EMBL" id="FOXU01000002">
    <property type="protein sequence ID" value="SFQ38952.1"/>
    <property type="molecule type" value="Genomic_DNA"/>
</dbReference>
<dbReference type="InterPro" id="IPR036388">
    <property type="entry name" value="WH-like_DNA-bd_sf"/>
</dbReference>
<dbReference type="GO" id="GO:0003700">
    <property type="term" value="F:DNA-binding transcription factor activity"/>
    <property type="evidence" value="ECO:0007669"/>
    <property type="project" value="InterPro"/>
</dbReference>
<dbReference type="STRING" id="126156.SAMN05421670_1890"/>
<gene>
    <name evidence="6" type="ORF">SAMN05421670_1890</name>
</gene>
<accession>A0A1I5Y3Y9</accession>
<reference evidence="7" key="1">
    <citation type="submission" date="2016-10" db="EMBL/GenBank/DDBJ databases">
        <authorList>
            <person name="Varghese N."/>
            <person name="Submissions S."/>
        </authorList>
    </citation>
    <scope>NUCLEOTIDE SEQUENCE [LARGE SCALE GENOMIC DNA]</scope>
    <source>
        <strain evidence="7">DSM 11706</strain>
    </source>
</reference>
<dbReference type="Gene3D" id="3.40.190.10">
    <property type="entry name" value="Periplasmic binding protein-like II"/>
    <property type="match status" value="2"/>
</dbReference>
<evidence type="ECO:0000313" key="6">
    <source>
        <dbReference type="EMBL" id="SFQ38952.1"/>
    </source>
</evidence>
<feature type="domain" description="HTH lysR-type" evidence="5">
    <location>
        <begin position="1"/>
        <end position="57"/>
    </location>
</feature>
<dbReference type="Proteomes" id="UP000198734">
    <property type="component" value="Unassembled WGS sequence"/>
</dbReference>
<evidence type="ECO:0000256" key="2">
    <source>
        <dbReference type="ARBA" id="ARBA00023015"/>
    </source>
</evidence>
<dbReference type="PANTHER" id="PTHR30419">
    <property type="entry name" value="HTH-TYPE TRANSCRIPTIONAL REGULATOR YBHD"/>
    <property type="match status" value="1"/>
</dbReference>
<evidence type="ECO:0000256" key="3">
    <source>
        <dbReference type="ARBA" id="ARBA00023125"/>
    </source>
</evidence>
<name>A0A1I5Y3Y9_9BACI</name>
<dbReference type="SUPFAM" id="SSF46785">
    <property type="entry name" value="Winged helix' DNA-binding domain"/>
    <property type="match status" value="1"/>
</dbReference>
<dbReference type="PROSITE" id="PS50931">
    <property type="entry name" value="HTH_LYSR"/>
    <property type="match status" value="1"/>
</dbReference>
<dbReference type="GO" id="GO:0003677">
    <property type="term" value="F:DNA binding"/>
    <property type="evidence" value="ECO:0007669"/>
    <property type="project" value="UniProtKB-KW"/>
</dbReference>
<keyword evidence="2" id="KW-0805">Transcription regulation</keyword>
<dbReference type="Pfam" id="PF00126">
    <property type="entry name" value="HTH_1"/>
    <property type="match status" value="1"/>
</dbReference>
<dbReference type="InterPro" id="IPR005119">
    <property type="entry name" value="LysR_subst-bd"/>
</dbReference>